<feature type="compositionally biased region" description="Basic and acidic residues" evidence="1">
    <location>
        <begin position="1221"/>
        <end position="1233"/>
    </location>
</feature>
<organism evidence="2 3">
    <name type="scientific">Kipferlia bialata</name>
    <dbReference type="NCBI Taxonomy" id="797122"/>
    <lineage>
        <taxon>Eukaryota</taxon>
        <taxon>Metamonada</taxon>
        <taxon>Carpediemonas-like organisms</taxon>
        <taxon>Kipferlia</taxon>
    </lineage>
</organism>
<name>A0A9K3CT98_9EUKA</name>
<dbReference type="EMBL" id="BDIP01000571">
    <property type="protein sequence ID" value="GIQ82042.1"/>
    <property type="molecule type" value="Genomic_DNA"/>
</dbReference>
<comment type="caution">
    <text evidence="2">The sequence shown here is derived from an EMBL/GenBank/DDBJ whole genome shotgun (WGS) entry which is preliminary data.</text>
</comment>
<reference evidence="2 3" key="1">
    <citation type="journal article" date="2018" name="PLoS ONE">
        <title>The draft genome of Kipferlia bialata reveals reductive genome evolution in fornicate parasites.</title>
        <authorList>
            <person name="Tanifuji G."/>
            <person name="Takabayashi S."/>
            <person name="Kume K."/>
            <person name="Takagi M."/>
            <person name="Nakayama T."/>
            <person name="Kamikawa R."/>
            <person name="Inagaki Y."/>
            <person name="Hashimoto T."/>
        </authorList>
    </citation>
    <scope>NUCLEOTIDE SEQUENCE [LARGE SCALE GENOMIC DNA]</scope>
    <source>
        <strain evidence="2">NY0173</strain>
    </source>
</reference>
<feature type="compositionally biased region" description="Basic and acidic residues" evidence="1">
    <location>
        <begin position="57"/>
        <end position="68"/>
    </location>
</feature>
<feature type="region of interest" description="Disordered" evidence="1">
    <location>
        <begin position="583"/>
        <end position="649"/>
    </location>
</feature>
<proteinExistence type="predicted"/>
<keyword evidence="3" id="KW-1185">Reference proteome</keyword>
<feature type="compositionally biased region" description="Basic residues" evidence="1">
    <location>
        <begin position="1200"/>
        <end position="1212"/>
    </location>
</feature>
<feature type="region of interest" description="Disordered" evidence="1">
    <location>
        <begin position="1193"/>
        <end position="1233"/>
    </location>
</feature>
<gene>
    <name evidence="2" type="ORF">KIPB_003115</name>
</gene>
<evidence type="ECO:0000313" key="2">
    <source>
        <dbReference type="EMBL" id="GIQ82042.1"/>
    </source>
</evidence>
<evidence type="ECO:0000313" key="3">
    <source>
        <dbReference type="Proteomes" id="UP000265618"/>
    </source>
</evidence>
<dbReference type="Proteomes" id="UP000265618">
    <property type="component" value="Unassembled WGS sequence"/>
</dbReference>
<protein>
    <submittedName>
        <fullName evidence="2">Uncharacterized protein</fullName>
    </submittedName>
</protein>
<accession>A0A9K3CT98</accession>
<feature type="region of interest" description="Disordered" evidence="1">
    <location>
        <begin position="22"/>
        <end position="86"/>
    </location>
</feature>
<sequence length="1452" mass="155538">MPSPFSSVCAYLSSQGLVSATYNETSGIDTESETEGEGEGDRDGRPTSSLLTYAHGGEGERDVEREGSEDTVSISDSEQDETHFATDGDSSLCPILDAAICAAASASPLSLPLASVGDALLTPLLDIAARQLVSSHFSLLLSGYGRGEGEREREAVVVRRVCLVWAVSEVMARRSTHACTEGGGEREAECRYAMSLIDPIFAERERETGGESGTSVAVQQALRVLKNTGNNISLSKVFKLSVSHPSVSGLGAHPTSHTHSRRGALFRSLCATLGDIDTLAEDVATIYLDQEGDMDGEGEGEMQRLAPFTECVSTYSLCPPPSVTCNESIADRVMQGVIQHKSVAEALLEVGMESEKESDTVLSLVSTFTGDAFAALALTETLSQSFARETGKEEVLSWLGGLVRFCMNVSDASDALDASNVFKPDTLPELDSLVTSYVRIYRLVETLGIEEGQALLAPLAAVISGVSALMGACHTADSSFESVVGRLGASVPSAVEGALSALFDPSLGSPDGLVSPGSEGEREGEVACMAEEQIPIRLGVCKYVLMDLLRLFPCSLSPEACYASALERVVQLPVETLTRRPDALTLGTQKSEEFSPPSPKRAAVLSSDVEDVETLRRPDAETGDVCMEGSSTPPTEAETEGERETEREAEDFELCSDFEGEGWGDECLSDMLEEICEEDRETCHYMGTNPSLGSVALIHKECEWLTSLIDTDPMDVMWPVVQKACLAPLNLGMSPRDRVGLLQWFHSEVEGGRERERVQCVLARLEGVCRLTVEAQVQSASSSPLLAMASDPDRMLEDTVSYVAERLAAQIQLQDDETLRRSNDLETIKPEDLTTCLLIEPSGDARSALWGVEVEALPFKAVEVENNVHEEHEGIVFEDHSLTHFACAGDATKALLRQIVKGMTVHTVQLAQRLSTAPSISAGPFEHVSAGVYSLVSHTLSLIEGEGERDVLYAVFEGLSDMAQTLYSEVYATQPSVGLSALFAVFAGIARATTSVSVQETLRRHTSEVSEVPPLLSHCIRAQSSTQCTGPTPWAEESVVVRATHLLALSATLGPSCATPSTSPSNVDVYIPAIIAQATETLKDKDPATLTQRQTLSESAVHALTLMFHPSVCKSHPLAPAQGAPLAAMLKCIGSRVTDTEGSVLAEVDTERDCLTGLVTAVETVGGNLRVCRDLYNRAIPIRMAALSASLDAAGPRATHTPKTKPNRHARGGARSPVPPKGERDASGERQRERAEAGADLCFQLGPLMTARGAKVQPTVPVQACPSLALGLRALFWTASPIIREILFEWLRQQTLTSLSPPSLTSGTHSLVIHRSHQEREAQGERGHDVEIPAPVLAMVLSICRTDEFSDTFVSSWVSRLVDACNALPPFKCQVNTAVGADVGALPFTPCATLLVRPVSTDESGIDWAVLQHSIDRVSGIPRTAGKRGWRGWMQKGASAVGNGMKTMLQDE</sequence>
<evidence type="ECO:0000256" key="1">
    <source>
        <dbReference type="SAM" id="MobiDB-lite"/>
    </source>
</evidence>